<dbReference type="PANTHER" id="PTHR24135:SF28">
    <property type="entry name" value="LD13733P"/>
    <property type="match status" value="1"/>
</dbReference>
<dbReference type="EMBL" id="MCFI01000024">
    <property type="protein sequence ID" value="ORY76021.1"/>
    <property type="molecule type" value="Genomic_DNA"/>
</dbReference>
<dbReference type="SUPFAM" id="SSF54236">
    <property type="entry name" value="Ubiquitin-like"/>
    <property type="match status" value="1"/>
</dbReference>
<dbReference type="RefSeq" id="XP_040722474.1">
    <property type="nucleotide sequence ID" value="XM_040870081.1"/>
</dbReference>
<dbReference type="CDD" id="cd01786">
    <property type="entry name" value="RA_STE50"/>
    <property type="match status" value="1"/>
</dbReference>
<feature type="compositionally biased region" description="Polar residues" evidence="1">
    <location>
        <begin position="207"/>
        <end position="231"/>
    </location>
</feature>
<feature type="compositionally biased region" description="Pro residues" evidence="1">
    <location>
        <begin position="237"/>
        <end position="249"/>
    </location>
</feature>
<reference evidence="4 5" key="1">
    <citation type="submission" date="2016-07" db="EMBL/GenBank/DDBJ databases">
        <title>Pervasive Adenine N6-methylation of Active Genes in Fungi.</title>
        <authorList>
            <consortium name="DOE Joint Genome Institute"/>
            <person name="Mondo S.J."/>
            <person name="Dannebaum R.O."/>
            <person name="Kuo R.C."/>
            <person name="Labutti K."/>
            <person name="Haridas S."/>
            <person name="Kuo A."/>
            <person name="Salamov A."/>
            <person name="Ahrendt S.R."/>
            <person name="Lipzen A."/>
            <person name="Sullivan W."/>
            <person name="Andreopoulos W.B."/>
            <person name="Clum A."/>
            <person name="Lindquist E."/>
            <person name="Daum C."/>
            <person name="Ramamoorthy G.K."/>
            <person name="Gryganskyi A."/>
            <person name="Culley D."/>
            <person name="Magnuson J.K."/>
            <person name="James T.Y."/>
            <person name="O'Malley M.A."/>
            <person name="Stajich J.E."/>
            <person name="Spatafora J.W."/>
            <person name="Visel A."/>
            <person name="Grigoriev I.V."/>
        </authorList>
    </citation>
    <scope>NUCLEOTIDE SEQUENCE [LARGE SCALE GENOMIC DNA]</scope>
    <source>
        <strain evidence="4 5">12-1054</strain>
    </source>
</reference>
<keyword evidence="5" id="KW-1185">Reference proteome</keyword>
<dbReference type="SMART" id="SM00454">
    <property type="entry name" value="SAM"/>
    <property type="match status" value="1"/>
</dbReference>
<dbReference type="Gene3D" id="1.10.150.50">
    <property type="entry name" value="Transcription Factor, Ets-1"/>
    <property type="match status" value="1"/>
</dbReference>
<dbReference type="Pfam" id="PF00788">
    <property type="entry name" value="RA"/>
    <property type="match status" value="1"/>
</dbReference>
<evidence type="ECO:0000259" key="2">
    <source>
        <dbReference type="PROSITE" id="PS50105"/>
    </source>
</evidence>
<organism evidence="4 5">
    <name type="scientific">Protomyces lactucae-debilis</name>
    <dbReference type="NCBI Taxonomy" id="2754530"/>
    <lineage>
        <taxon>Eukaryota</taxon>
        <taxon>Fungi</taxon>
        <taxon>Dikarya</taxon>
        <taxon>Ascomycota</taxon>
        <taxon>Taphrinomycotina</taxon>
        <taxon>Taphrinomycetes</taxon>
        <taxon>Taphrinales</taxon>
        <taxon>Protomycetaceae</taxon>
        <taxon>Protomyces</taxon>
    </lineage>
</organism>
<dbReference type="InterPro" id="IPR029071">
    <property type="entry name" value="Ubiquitin-like_domsf"/>
</dbReference>
<dbReference type="GeneID" id="63786680"/>
<dbReference type="Proteomes" id="UP000193685">
    <property type="component" value="Unassembled WGS sequence"/>
</dbReference>
<dbReference type="STRING" id="56484.A0A1Y2EWN0"/>
<dbReference type="GO" id="GO:0007165">
    <property type="term" value="P:signal transduction"/>
    <property type="evidence" value="ECO:0007669"/>
    <property type="project" value="InterPro"/>
</dbReference>
<dbReference type="PANTHER" id="PTHR24135">
    <property type="entry name" value="SH3 AND MULTIPLE ANKYRIN REPEAT DOMAINS PROTEIN"/>
    <property type="match status" value="1"/>
</dbReference>
<dbReference type="InterPro" id="IPR051569">
    <property type="entry name" value="SHANK"/>
</dbReference>
<feature type="compositionally biased region" description="Low complexity" evidence="1">
    <location>
        <begin position="250"/>
        <end position="264"/>
    </location>
</feature>
<proteinExistence type="predicted"/>
<sequence length="362" mass="39638">MSSDGDNVSHIESWTAEEVSAFLAGLELAQYDDDFAENGITGDILVHLDHEALKDIGVVSVGHRLAILRKVYDLKIRDGVQIEPEHFVPASASGADTLEAPASLTDVSKDLLTITSAIQQRDERLAASDAEVKRLSESLAKLKEQLAPIFKMAKEMQPLPTPDLSSPAQAIPRKFSTKKLFLGSAPKQISPTHPPAQYFYGEPESPRSPSRTLDSPALRSQTPAGIASTQHLEVVPPRLPPPPRPPPPGSSYSASPNSTPSSSSKRAEEHAAAASAAAMDAFKSFRVGLDDPCSKVLPAALKKYKINSDWREYSLFICYQDQERCLGLDEKPLLVFQELQRANKSPVFMLRKQNGQEEQERF</sequence>
<dbReference type="SUPFAM" id="SSF47769">
    <property type="entry name" value="SAM/Pointed domain"/>
    <property type="match status" value="1"/>
</dbReference>
<dbReference type="SMART" id="SM00314">
    <property type="entry name" value="RA"/>
    <property type="match status" value="1"/>
</dbReference>
<evidence type="ECO:0000313" key="5">
    <source>
        <dbReference type="Proteomes" id="UP000193685"/>
    </source>
</evidence>
<dbReference type="InterPro" id="IPR000159">
    <property type="entry name" value="RA_dom"/>
</dbReference>
<dbReference type="InterPro" id="IPR001660">
    <property type="entry name" value="SAM"/>
</dbReference>
<dbReference type="OrthoDB" id="445896at2759"/>
<dbReference type="AlphaFoldDB" id="A0A1Y2EWN0"/>
<accession>A0A1Y2EWN0</accession>
<evidence type="ECO:0008006" key="6">
    <source>
        <dbReference type="Google" id="ProtNLM"/>
    </source>
</evidence>
<feature type="domain" description="Ras-associating" evidence="3">
    <location>
        <begin position="280"/>
        <end position="355"/>
    </location>
</feature>
<feature type="region of interest" description="Disordered" evidence="1">
    <location>
        <begin position="185"/>
        <end position="271"/>
    </location>
</feature>
<dbReference type="Pfam" id="PF07647">
    <property type="entry name" value="SAM_2"/>
    <property type="match status" value="1"/>
</dbReference>
<protein>
    <recommendedName>
        <fullName evidence="6">SAM domain-containing protein</fullName>
    </recommendedName>
</protein>
<gene>
    <name evidence="4" type="ORF">BCR37DRAFT_383572</name>
</gene>
<evidence type="ECO:0000256" key="1">
    <source>
        <dbReference type="SAM" id="MobiDB-lite"/>
    </source>
</evidence>
<evidence type="ECO:0000259" key="3">
    <source>
        <dbReference type="PROSITE" id="PS50200"/>
    </source>
</evidence>
<dbReference type="Gene3D" id="3.10.20.90">
    <property type="entry name" value="Phosphatidylinositol 3-kinase Catalytic Subunit, Chain A, domain 1"/>
    <property type="match status" value="1"/>
</dbReference>
<dbReference type="PROSITE" id="PS50200">
    <property type="entry name" value="RA"/>
    <property type="match status" value="1"/>
</dbReference>
<feature type="domain" description="SAM" evidence="2">
    <location>
        <begin position="14"/>
        <end position="77"/>
    </location>
</feature>
<dbReference type="InterPro" id="IPR013761">
    <property type="entry name" value="SAM/pointed_sf"/>
</dbReference>
<dbReference type="PROSITE" id="PS50105">
    <property type="entry name" value="SAM_DOMAIN"/>
    <property type="match status" value="1"/>
</dbReference>
<name>A0A1Y2EWN0_PROLT</name>
<dbReference type="OMA" id="DWTAEEC"/>
<evidence type="ECO:0000313" key="4">
    <source>
        <dbReference type="EMBL" id="ORY76021.1"/>
    </source>
</evidence>
<comment type="caution">
    <text evidence="4">The sequence shown here is derived from an EMBL/GenBank/DDBJ whole genome shotgun (WGS) entry which is preliminary data.</text>
</comment>